<name>A0A5C4JH38_9ACTN</name>
<evidence type="ECO:0000313" key="2">
    <source>
        <dbReference type="EMBL" id="TMR03384.1"/>
    </source>
</evidence>
<feature type="compositionally biased region" description="Basic residues" evidence="1">
    <location>
        <begin position="157"/>
        <end position="167"/>
    </location>
</feature>
<sequence length="199" mass="21925">MLRTHGTSRAQLTRDQDAARDQLVAATTAERHAHARLADLQRQAADPFTGDYGRPARPAWRNGAATTEHTDLTGRWHEHLAAAIADEIDTAPDRAAGVTAESRDAYRTARRILHATTRLSGPATAAQARDRLTQLRTERAIRATLPTRRADHEHAQRRQHATTRRGPGRPEAAPRRADPYRGPHSDHDHGPDRGGGLGR</sequence>
<gene>
    <name evidence="2" type="ORF">ETD83_10775</name>
</gene>
<dbReference type="AlphaFoldDB" id="A0A5C4JH38"/>
<reference evidence="2 3" key="1">
    <citation type="submission" date="2019-05" db="EMBL/GenBank/DDBJ databases">
        <title>Draft genome sequence of Actinomadura sp. 14C53.</title>
        <authorList>
            <person name="Saricaoglu S."/>
            <person name="Isik K."/>
        </authorList>
    </citation>
    <scope>NUCLEOTIDE SEQUENCE [LARGE SCALE GENOMIC DNA]</scope>
    <source>
        <strain evidence="2 3">14C53</strain>
    </source>
</reference>
<feature type="region of interest" description="Disordered" evidence="1">
    <location>
        <begin position="37"/>
        <end position="60"/>
    </location>
</feature>
<evidence type="ECO:0000256" key="1">
    <source>
        <dbReference type="SAM" id="MobiDB-lite"/>
    </source>
</evidence>
<organism evidence="2 3">
    <name type="scientific">Actinomadura soli</name>
    <dbReference type="NCBI Taxonomy" id="2508997"/>
    <lineage>
        <taxon>Bacteria</taxon>
        <taxon>Bacillati</taxon>
        <taxon>Actinomycetota</taxon>
        <taxon>Actinomycetes</taxon>
        <taxon>Streptosporangiales</taxon>
        <taxon>Thermomonosporaceae</taxon>
        <taxon>Actinomadura</taxon>
    </lineage>
</organism>
<proteinExistence type="predicted"/>
<feature type="compositionally biased region" description="Basic and acidic residues" evidence="1">
    <location>
        <begin position="172"/>
        <end position="192"/>
    </location>
</feature>
<dbReference type="OrthoDB" id="4382201at2"/>
<feature type="region of interest" description="Disordered" evidence="1">
    <location>
        <begin position="141"/>
        <end position="199"/>
    </location>
</feature>
<dbReference type="Proteomes" id="UP000309174">
    <property type="component" value="Unassembled WGS sequence"/>
</dbReference>
<dbReference type="RefSeq" id="WP_138644935.1">
    <property type="nucleotide sequence ID" value="NZ_VCKW01000041.1"/>
</dbReference>
<accession>A0A5C4JH38</accession>
<keyword evidence="3" id="KW-1185">Reference proteome</keyword>
<dbReference type="EMBL" id="VCKW01000041">
    <property type="protein sequence ID" value="TMR03384.1"/>
    <property type="molecule type" value="Genomic_DNA"/>
</dbReference>
<comment type="caution">
    <text evidence="2">The sequence shown here is derived from an EMBL/GenBank/DDBJ whole genome shotgun (WGS) entry which is preliminary data.</text>
</comment>
<protein>
    <submittedName>
        <fullName evidence="2">Uncharacterized protein</fullName>
    </submittedName>
</protein>
<evidence type="ECO:0000313" key="3">
    <source>
        <dbReference type="Proteomes" id="UP000309174"/>
    </source>
</evidence>